<dbReference type="Proteomes" id="UP001324115">
    <property type="component" value="Unassembled WGS sequence"/>
</dbReference>
<accession>A0AAN7IZK4</accession>
<dbReference type="PROSITE" id="PS50966">
    <property type="entry name" value="ZF_SWIM"/>
    <property type="match status" value="1"/>
</dbReference>
<feature type="domain" description="SWIM-type" evidence="4">
    <location>
        <begin position="491"/>
        <end position="527"/>
    </location>
</feature>
<dbReference type="GO" id="GO:0008270">
    <property type="term" value="F:zinc ion binding"/>
    <property type="evidence" value="ECO:0007669"/>
    <property type="project" value="UniProtKB-UniRule"/>
</dbReference>
<name>A0AAN7IZK4_QUERU</name>
<feature type="compositionally biased region" description="Basic and acidic residues" evidence="3">
    <location>
        <begin position="14"/>
        <end position="24"/>
    </location>
</feature>
<dbReference type="InterPro" id="IPR018289">
    <property type="entry name" value="MULE_transposase_dom"/>
</dbReference>
<evidence type="ECO:0000313" key="5">
    <source>
        <dbReference type="EMBL" id="KAK4592030.1"/>
    </source>
</evidence>
<keyword evidence="6" id="KW-1185">Reference proteome</keyword>
<keyword evidence="1 2" id="KW-0863">Zinc-finger</keyword>
<comment type="similarity">
    <text evidence="2">Belongs to the FHY3/FAR1 family.</text>
</comment>
<dbReference type="AlphaFoldDB" id="A0AAN7IZK4"/>
<keyword evidence="2" id="KW-0862">Zinc</keyword>
<evidence type="ECO:0000256" key="2">
    <source>
        <dbReference type="RuleBase" id="RU367018"/>
    </source>
</evidence>
<sequence length="687" mass="80141">MDLKNNELNEDNVENEKEETRKVEDKVEDPCVGMLFGSIDDIMEYFTRYGNKKGFAVVKRTSRKGNDGEVESLTVACNRAGKQQIKASNSLKAQSQSKTGCKAHFNVIRCLDGWILKSMELDHNHGLSPSKTQFYKCNRVLKPHVKRQLELNAKAGIKMNKSFNSLVVEAGGHENLPFLEKDCRNHMETDNSSFFYMMDFTEDGRLKNVFWADARSREAFKEFGDVVTFDTTYLLNKYSMPFAPFVGVNHHGQSILLGCGLISSEDTDTFRWLFESWLTCMSGVPPSAIITDQDRAMKKAIQIVFPKARHRWCLWHILKKMPEKFKRYREYISIKFCLKNVVYDSLTKEEFEERWGRYYWVPASVKDTFWAGMSTTQRSESINAFFDGYVHHQTTLKEFVEQYDKALAKNVVNENTEDFNSFQSSIPCFTHYAMEKQFQSVYTIAKYKEFRKELLGKVCCNFSSCKEDGVISEYEIREVGAFGENSQHATFLVYFNKDTNEVNCNFRFFEFRGILCRHKITVLFHMKIDQVPNKYILKRWCRNIKRSHTKVRINYDNRLVKPKTQRFDKMYKVFNEVADLVVDSEDKCEKVVTRIFELKGEFKQEKLVCGSNEPIFACIPTDSTLCGDDLVISNETKNILDPIVVRQKGRPSSKRKQSIVEKLVRKKEERKKKKKTKYLLTIIVYIL</sequence>
<protein>
    <recommendedName>
        <fullName evidence="2">Protein FAR1-RELATED SEQUENCE</fullName>
    </recommendedName>
</protein>
<gene>
    <name evidence="5" type="ORF">RGQ29_016491</name>
</gene>
<evidence type="ECO:0000256" key="3">
    <source>
        <dbReference type="SAM" id="MobiDB-lite"/>
    </source>
</evidence>
<organism evidence="5 6">
    <name type="scientific">Quercus rubra</name>
    <name type="common">Northern red oak</name>
    <name type="synonym">Quercus borealis</name>
    <dbReference type="NCBI Taxonomy" id="3512"/>
    <lineage>
        <taxon>Eukaryota</taxon>
        <taxon>Viridiplantae</taxon>
        <taxon>Streptophyta</taxon>
        <taxon>Embryophyta</taxon>
        <taxon>Tracheophyta</taxon>
        <taxon>Spermatophyta</taxon>
        <taxon>Magnoliopsida</taxon>
        <taxon>eudicotyledons</taxon>
        <taxon>Gunneridae</taxon>
        <taxon>Pentapetalae</taxon>
        <taxon>rosids</taxon>
        <taxon>fabids</taxon>
        <taxon>Fagales</taxon>
        <taxon>Fagaceae</taxon>
        <taxon>Quercus</taxon>
    </lineage>
</organism>
<dbReference type="InterPro" id="IPR007527">
    <property type="entry name" value="Znf_SWIM"/>
</dbReference>
<dbReference type="InterPro" id="IPR031052">
    <property type="entry name" value="FHY3/FAR1"/>
</dbReference>
<dbReference type="PANTHER" id="PTHR31669">
    <property type="entry name" value="PROTEIN FAR1-RELATED SEQUENCE 10-RELATED"/>
    <property type="match status" value="1"/>
</dbReference>
<evidence type="ECO:0000313" key="6">
    <source>
        <dbReference type="Proteomes" id="UP001324115"/>
    </source>
</evidence>
<dbReference type="PANTHER" id="PTHR31669:SF283">
    <property type="entry name" value="PROTEIN FAR1-RELATED SEQUENCE"/>
    <property type="match status" value="1"/>
</dbReference>
<keyword evidence="2" id="KW-0479">Metal-binding</keyword>
<feature type="region of interest" description="Disordered" evidence="3">
    <location>
        <begin position="1"/>
        <end position="24"/>
    </location>
</feature>
<comment type="subcellular location">
    <subcellularLocation>
        <location evidence="2">Nucleus</location>
    </subcellularLocation>
</comment>
<keyword evidence="2" id="KW-0539">Nucleus</keyword>
<dbReference type="GO" id="GO:0006355">
    <property type="term" value="P:regulation of DNA-templated transcription"/>
    <property type="evidence" value="ECO:0007669"/>
    <property type="project" value="UniProtKB-UniRule"/>
</dbReference>
<dbReference type="InterPro" id="IPR004330">
    <property type="entry name" value="FAR1_DNA_bnd_dom"/>
</dbReference>
<comment type="function">
    <text evidence="2">Putative transcription activator involved in regulating light control of development.</text>
</comment>
<evidence type="ECO:0000259" key="4">
    <source>
        <dbReference type="PROSITE" id="PS50966"/>
    </source>
</evidence>
<dbReference type="Pfam" id="PF10551">
    <property type="entry name" value="MULE"/>
    <property type="match status" value="1"/>
</dbReference>
<proteinExistence type="inferred from homology"/>
<dbReference type="GO" id="GO:0005634">
    <property type="term" value="C:nucleus"/>
    <property type="evidence" value="ECO:0007669"/>
    <property type="project" value="UniProtKB-SubCell"/>
</dbReference>
<evidence type="ECO:0000256" key="1">
    <source>
        <dbReference type="PROSITE-ProRule" id="PRU00325"/>
    </source>
</evidence>
<reference evidence="5 6" key="1">
    <citation type="journal article" date="2023" name="G3 (Bethesda)">
        <title>A haplotype-resolved chromosome-scale genome for Quercus rubra L. provides insights into the genetics of adaptive traits for red oak species.</title>
        <authorList>
            <person name="Kapoor B."/>
            <person name="Jenkins J."/>
            <person name="Schmutz J."/>
            <person name="Zhebentyayeva T."/>
            <person name="Kuelheim C."/>
            <person name="Coggeshall M."/>
            <person name="Heim C."/>
            <person name="Lasky J.R."/>
            <person name="Leites L."/>
            <person name="Islam-Faridi N."/>
            <person name="Romero-Severson J."/>
            <person name="DeLeo V.L."/>
            <person name="Lucas S.M."/>
            <person name="Lazic D."/>
            <person name="Gailing O."/>
            <person name="Carlson J."/>
            <person name="Staton M."/>
        </authorList>
    </citation>
    <scope>NUCLEOTIDE SEQUENCE [LARGE SCALE GENOMIC DNA]</scope>
    <source>
        <strain evidence="5">Pseudo-F2</strain>
    </source>
</reference>
<dbReference type="EMBL" id="JAXUIC010000004">
    <property type="protein sequence ID" value="KAK4592030.1"/>
    <property type="molecule type" value="Genomic_DNA"/>
</dbReference>
<dbReference type="Pfam" id="PF03101">
    <property type="entry name" value="FAR1"/>
    <property type="match status" value="1"/>
</dbReference>
<comment type="caution">
    <text evidence="5">The sequence shown here is derived from an EMBL/GenBank/DDBJ whole genome shotgun (WGS) entry which is preliminary data.</text>
</comment>